<dbReference type="Pfam" id="PF13560">
    <property type="entry name" value="HTH_31"/>
    <property type="match status" value="1"/>
</dbReference>
<organism evidence="2 3">
    <name type="scientific">Kitasatospora viridis</name>
    <dbReference type="NCBI Taxonomy" id="281105"/>
    <lineage>
        <taxon>Bacteria</taxon>
        <taxon>Bacillati</taxon>
        <taxon>Actinomycetota</taxon>
        <taxon>Actinomycetes</taxon>
        <taxon>Kitasatosporales</taxon>
        <taxon>Streptomycetaceae</taxon>
        <taxon>Kitasatospora</taxon>
    </lineage>
</organism>
<evidence type="ECO:0000313" key="3">
    <source>
        <dbReference type="Proteomes" id="UP000317940"/>
    </source>
</evidence>
<keyword evidence="3" id="KW-1185">Reference proteome</keyword>
<accession>A0A561UI41</accession>
<name>A0A561UI41_9ACTN</name>
<dbReference type="EMBL" id="VIWT01000001">
    <property type="protein sequence ID" value="TWF99033.1"/>
    <property type="molecule type" value="Genomic_DNA"/>
</dbReference>
<dbReference type="SMART" id="SM00530">
    <property type="entry name" value="HTH_XRE"/>
    <property type="match status" value="1"/>
</dbReference>
<comment type="caution">
    <text evidence="2">The sequence shown here is derived from an EMBL/GenBank/DDBJ whole genome shotgun (WGS) entry which is preliminary data.</text>
</comment>
<protein>
    <submittedName>
        <fullName evidence="2">Transcriptional regulator with XRE-family HTH domain</fullName>
    </submittedName>
</protein>
<proteinExistence type="predicted"/>
<dbReference type="GO" id="GO:0003677">
    <property type="term" value="F:DNA binding"/>
    <property type="evidence" value="ECO:0007669"/>
    <property type="project" value="InterPro"/>
</dbReference>
<dbReference type="InterPro" id="IPR001387">
    <property type="entry name" value="Cro/C1-type_HTH"/>
</dbReference>
<reference evidence="2 3" key="1">
    <citation type="submission" date="2019-06" db="EMBL/GenBank/DDBJ databases">
        <title>Sequencing the genomes of 1000 actinobacteria strains.</title>
        <authorList>
            <person name="Klenk H.-P."/>
        </authorList>
    </citation>
    <scope>NUCLEOTIDE SEQUENCE [LARGE SCALE GENOMIC DNA]</scope>
    <source>
        <strain evidence="2 3">DSM 44826</strain>
    </source>
</reference>
<dbReference type="CDD" id="cd00093">
    <property type="entry name" value="HTH_XRE"/>
    <property type="match status" value="1"/>
</dbReference>
<dbReference type="Gene3D" id="1.10.260.40">
    <property type="entry name" value="lambda repressor-like DNA-binding domains"/>
    <property type="match status" value="1"/>
</dbReference>
<dbReference type="Proteomes" id="UP000317940">
    <property type="component" value="Unassembled WGS sequence"/>
</dbReference>
<dbReference type="PROSITE" id="PS50943">
    <property type="entry name" value="HTH_CROC1"/>
    <property type="match status" value="1"/>
</dbReference>
<sequence length="415" mass="43722">MGMSENLGAELRRLRLAAGLSLTQLGERLSYSKGHLSKIERGQKTPPVELVRRCDALLRADGRLIALAPAEPVRRRGGAADLDRRQALAVGAGSLLALGLGTPAGVPAAVPTVGTAVETTGASTVLGAFRIQFDQMRRLGQVLAPGELLPMLTAHTDTLAVRAAAVGDRERRPLLVLASRYAEFAGWMAQEAGDDATALRLTGRAVDLAEAGGDRDLAGYALVRRGLISCYAGDSGQTVGLAQLAQHRALPTRIRGLAAQREAQGHALAGDRDACLRSLDLARTLLARADERDGSPTLGTTNLPDPAAVVAGWCLHDLGRPHEAAEVLDRECARIAPEALRTRTRFGIRRALAHAAAGEVEHACALAAELLAPQSAVPSATVALDIRRLARELSRFPSSRAVRELQPALVAALAH</sequence>
<dbReference type="AlphaFoldDB" id="A0A561UI41"/>
<feature type="domain" description="HTH cro/C1-type" evidence="1">
    <location>
        <begin position="11"/>
        <end position="65"/>
    </location>
</feature>
<dbReference type="InterPro" id="IPR010982">
    <property type="entry name" value="Lambda_DNA-bd_dom_sf"/>
</dbReference>
<evidence type="ECO:0000259" key="1">
    <source>
        <dbReference type="PROSITE" id="PS50943"/>
    </source>
</evidence>
<gene>
    <name evidence="2" type="ORF">FHX73_112869</name>
</gene>
<evidence type="ECO:0000313" key="2">
    <source>
        <dbReference type="EMBL" id="TWF99033.1"/>
    </source>
</evidence>
<dbReference type="SUPFAM" id="SSF47413">
    <property type="entry name" value="lambda repressor-like DNA-binding domains"/>
    <property type="match status" value="1"/>
</dbReference>